<keyword evidence="1" id="KW-1133">Transmembrane helix</keyword>
<dbReference type="AlphaFoldDB" id="A0A147BKE7"/>
<organism evidence="2">
    <name type="scientific">Ixodes ricinus</name>
    <name type="common">Common tick</name>
    <name type="synonym">Acarus ricinus</name>
    <dbReference type="NCBI Taxonomy" id="34613"/>
    <lineage>
        <taxon>Eukaryota</taxon>
        <taxon>Metazoa</taxon>
        <taxon>Ecdysozoa</taxon>
        <taxon>Arthropoda</taxon>
        <taxon>Chelicerata</taxon>
        <taxon>Arachnida</taxon>
        <taxon>Acari</taxon>
        <taxon>Parasitiformes</taxon>
        <taxon>Ixodida</taxon>
        <taxon>Ixodoidea</taxon>
        <taxon>Ixodidae</taxon>
        <taxon>Ixodinae</taxon>
        <taxon>Ixodes</taxon>
    </lineage>
</organism>
<protein>
    <submittedName>
        <fullName evidence="2">Putative secreted protein</fullName>
    </submittedName>
</protein>
<feature type="transmembrane region" description="Helical" evidence="1">
    <location>
        <begin position="6"/>
        <end position="26"/>
    </location>
</feature>
<proteinExistence type="predicted"/>
<keyword evidence="1" id="KW-0472">Membrane</keyword>
<dbReference type="EMBL" id="GEGO01004599">
    <property type="protein sequence ID" value="JAR90805.1"/>
    <property type="molecule type" value="Transcribed_RNA"/>
</dbReference>
<sequence length="86" mass="10115">MLVYVFFMHVCVCACYGTYCVVVYFYGMSERYTWAFGDVSITLWMFDWMPKTSLTSVRRLNDGCSIIYLPEYEKNGKRVQTSVVML</sequence>
<evidence type="ECO:0000256" key="1">
    <source>
        <dbReference type="SAM" id="Phobius"/>
    </source>
</evidence>
<evidence type="ECO:0000313" key="2">
    <source>
        <dbReference type="EMBL" id="JAR90805.1"/>
    </source>
</evidence>
<accession>A0A147BKE7</accession>
<reference evidence="2" key="1">
    <citation type="journal article" date="2018" name="PLoS Negl. Trop. Dis.">
        <title>Sialome diversity of ticks revealed by RNAseq of single tick salivary glands.</title>
        <authorList>
            <person name="Perner J."/>
            <person name="Kropackova S."/>
            <person name="Kopacek P."/>
            <person name="Ribeiro J.M."/>
        </authorList>
    </citation>
    <scope>NUCLEOTIDE SEQUENCE</scope>
    <source>
        <strain evidence="2">Siblings of single egg batch collected in Ceske Budejovice</strain>
        <tissue evidence="2">Salivary glands</tissue>
    </source>
</reference>
<keyword evidence="1" id="KW-0812">Transmembrane</keyword>
<name>A0A147BKE7_IXORI</name>